<dbReference type="EMBL" id="BMXE01000004">
    <property type="protein sequence ID" value="GHB33762.1"/>
    <property type="molecule type" value="Genomic_DNA"/>
</dbReference>
<dbReference type="Pfam" id="PF20188">
    <property type="entry name" value="DUF6551"/>
    <property type="match status" value="1"/>
</dbReference>
<accession>A0ABQ3ECZ2</accession>
<proteinExistence type="predicted"/>
<dbReference type="RefSeq" id="WP_189436972.1">
    <property type="nucleotide sequence ID" value="NZ_BMXE01000004.1"/>
</dbReference>
<protein>
    <recommendedName>
        <fullName evidence="3">ParB/Sulfiredoxin domain-containing protein</fullName>
    </recommendedName>
</protein>
<reference evidence="2" key="1">
    <citation type="journal article" date="2019" name="Int. J. Syst. Evol. Microbiol.">
        <title>The Global Catalogue of Microorganisms (GCM) 10K type strain sequencing project: providing services to taxonomists for standard genome sequencing and annotation.</title>
        <authorList>
            <consortium name="The Broad Institute Genomics Platform"/>
            <consortium name="The Broad Institute Genome Sequencing Center for Infectious Disease"/>
            <person name="Wu L."/>
            <person name="Ma J."/>
        </authorList>
    </citation>
    <scope>NUCLEOTIDE SEQUENCE [LARGE SCALE GENOMIC DNA]</scope>
    <source>
        <strain evidence="2">KCTC 12861</strain>
    </source>
</reference>
<gene>
    <name evidence="1" type="ORF">GCM10007094_23270</name>
</gene>
<sequence length="273" mass="30308">MSKTTRQIQALNLPDVAAGYPGALPEFTIVDPTSLFVDEEYQRNLSRSSVRLIRKIVKQWNWNSFKPPIAVQVDGQLHLLDGQHTAIAAATHPEITEVPVMVVPAETTAERASAFVRHNQNRLNVTSMQLFYSQLAAGENDATSVHMAMERAGVTLLKSQPPKGMYKAGDTLAATTLLKVVRRRYVIGLRRILVICKKAGLKPISADAIKAVEMLLFSEDYAGQIDEERLVLTIMKEGESANGEVAALKAAHSMLTWRAMAAIWFKKTRKKRK</sequence>
<dbReference type="InterPro" id="IPR046681">
    <property type="entry name" value="DUF6551"/>
</dbReference>
<name>A0ABQ3ECZ2_9HYPH</name>
<comment type="caution">
    <text evidence="1">The sequence shown here is derived from an EMBL/GenBank/DDBJ whole genome shotgun (WGS) entry which is preliminary data.</text>
</comment>
<dbReference type="Proteomes" id="UP000637980">
    <property type="component" value="Unassembled WGS sequence"/>
</dbReference>
<evidence type="ECO:0000313" key="2">
    <source>
        <dbReference type="Proteomes" id="UP000637980"/>
    </source>
</evidence>
<keyword evidence="2" id="KW-1185">Reference proteome</keyword>
<evidence type="ECO:0000313" key="1">
    <source>
        <dbReference type="EMBL" id="GHB33762.1"/>
    </source>
</evidence>
<organism evidence="1 2">
    <name type="scientific">Pseudovibrio japonicus</name>
    <dbReference type="NCBI Taxonomy" id="366534"/>
    <lineage>
        <taxon>Bacteria</taxon>
        <taxon>Pseudomonadati</taxon>
        <taxon>Pseudomonadota</taxon>
        <taxon>Alphaproteobacteria</taxon>
        <taxon>Hyphomicrobiales</taxon>
        <taxon>Stappiaceae</taxon>
        <taxon>Pseudovibrio</taxon>
    </lineage>
</organism>
<evidence type="ECO:0008006" key="3">
    <source>
        <dbReference type="Google" id="ProtNLM"/>
    </source>
</evidence>